<dbReference type="Pfam" id="PF04430">
    <property type="entry name" value="DUF498"/>
    <property type="match status" value="1"/>
</dbReference>
<gene>
    <name evidence="1" type="ORF">METZ01_LOCUS168225</name>
</gene>
<accession>A0A382BPB4</accession>
<evidence type="ECO:0008006" key="2">
    <source>
        <dbReference type="Google" id="ProtNLM"/>
    </source>
</evidence>
<evidence type="ECO:0000313" key="1">
    <source>
        <dbReference type="EMBL" id="SVB15371.1"/>
    </source>
</evidence>
<sequence>MQFTKEPILDLTIKEIDAKSIKIGDKQINHSIVLSPTKIIGKWSRNNVKKLTLDDFKNIITITPDIILLGTGKNLIFPPRELIFQMAKLDIGLEVMSTQAACRTFNLLISEYREPIAILMFD</sequence>
<dbReference type="SUPFAM" id="SSF64076">
    <property type="entry name" value="MTH938-like"/>
    <property type="match status" value="1"/>
</dbReference>
<dbReference type="PANTHER" id="PTHR21192:SF2">
    <property type="entry name" value="NADH DEHYDROGENASE [UBIQUINONE] 1 ALPHA SUBCOMPLEX ASSEMBLY FACTOR 3"/>
    <property type="match status" value="1"/>
</dbReference>
<dbReference type="Gene3D" id="3.40.1230.10">
    <property type="entry name" value="MTH938-like"/>
    <property type="match status" value="1"/>
</dbReference>
<dbReference type="AlphaFoldDB" id="A0A382BPB4"/>
<protein>
    <recommendedName>
        <fullName evidence="2">NADH dehydrogenase [ubiquinone] 1 alpha subcomplex assembly factor 3</fullName>
    </recommendedName>
</protein>
<dbReference type="InterPro" id="IPR036748">
    <property type="entry name" value="MTH938-like_sf"/>
</dbReference>
<dbReference type="InterPro" id="IPR007523">
    <property type="entry name" value="NDUFAF3/AAMDC"/>
</dbReference>
<reference evidence="1" key="1">
    <citation type="submission" date="2018-05" db="EMBL/GenBank/DDBJ databases">
        <authorList>
            <person name="Lanie J.A."/>
            <person name="Ng W.-L."/>
            <person name="Kazmierczak K.M."/>
            <person name="Andrzejewski T.M."/>
            <person name="Davidsen T.M."/>
            <person name="Wayne K.J."/>
            <person name="Tettelin H."/>
            <person name="Glass J.I."/>
            <person name="Rusch D."/>
            <person name="Podicherti R."/>
            <person name="Tsui H.-C.T."/>
            <person name="Winkler M.E."/>
        </authorList>
    </citation>
    <scope>NUCLEOTIDE SEQUENCE</scope>
</reference>
<organism evidence="1">
    <name type="scientific">marine metagenome</name>
    <dbReference type="NCBI Taxonomy" id="408172"/>
    <lineage>
        <taxon>unclassified sequences</taxon>
        <taxon>metagenomes</taxon>
        <taxon>ecological metagenomes</taxon>
    </lineage>
</organism>
<dbReference type="EMBL" id="UINC01030645">
    <property type="protein sequence ID" value="SVB15371.1"/>
    <property type="molecule type" value="Genomic_DNA"/>
</dbReference>
<proteinExistence type="predicted"/>
<name>A0A382BPB4_9ZZZZ</name>
<dbReference type="PANTHER" id="PTHR21192">
    <property type="entry name" value="NUCLEAR PROTEIN E3-3"/>
    <property type="match status" value="1"/>
</dbReference>